<dbReference type="GO" id="GO:0035556">
    <property type="term" value="P:intracellular signal transduction"/>
    <property type="evidence" value="ECO:0007669"/>
    <property type="project" value="TreeGrafter"/>
</dbReference>
<protein>
    <recommendedName>
        <fullName evidence="2">non-specific serine/threonine protein kinase</fullName>
        <ecNumber evidence="2">2.7.11.1</ecNumber>
    </recommendedName>
</protein>
<evidence type="ECO:0000313" key="16">
    <source>
        <dbReference type="Proteomes" id="UP000005220"/>
    </source>
</evidence>
<evidence type="ECO:0000256" key="7">
    <source>
        <dbReference type="ARBA" id="ARBA00022741"/>
    </source>
</evidence>
<dbReference type="EMBL" id="HE650831">
    <property type="protein sequence ID" value="CCF60425.1"/>
    <property type="molecule type" value="Genomic_DNA"/>
</dbReference>
<dbReference type="GO" id="GO:0005524">
    <property type="term" value="F:ATP binding"/>
    <property type="evidence" value="ECO:0007669"/>
    <property type="project" value="UniProtKB-KW"/>
</dbReference>
<feature type="compositionally biased region" description="Low complexity" evidence="13">
    <location>
        <begin position="23"/>
        <end position="33"/>
    </location>
</feature>
<keyword evidence="4" id="KW-0723">Serine/threonine-protein kinase</keyword>
<evidence type="ECO:0000256" key="1">
    <source>
        <dbReference type="ARBA" id="ARBA00004496"/>
    </source>
</evidence>
<comment type="subcellular location">
    <subcellularLocation>
        <location evidence="1">Cytoplasm</location>
    </subcellularLocation>
</comment>
<dbReference type="FunCoup" id="H2B1C5">
    <property type="interactions" value="484"/>
</dbReference>
<dbReference type="CDD" id="cd14004">
    <property type="entry name" value="STKc_PASK"/>
    <property type="match status" value="1"/>
</dbReference>
<dbReference type="SMART" id="SM00220">
    <property type="entry name" value="S_TKc"/>
    <property type="match status" value="1"/>
</dbReference>
<keyword evidence="5" id="KW-0597">Phosphoprotein</keyword>
<sequence>MPYIGASNHSKDSFQSLKEKHSISNSKNTKNTTPTLSEPYDTVLSPSSDQTSCSSSSVSRLSTPIKQLSLNQSYQYTSSQRRPSTSSKRFSVNSNSSTVSDMIDFQELYNIPNESTHSYSYNPLSPNSLAVRLSILKRALQILLSNPSMLTNPSNNDLKDNFDLDFNNNIPYTSDGTMSINSNHNINNEIDPLHAFDPHTRRTVRSQSLSNAKNSYKNQVHKFTLPTAALNAFVVNTTTTLPTRKNSDITTTLTNRTARDIDITHRANSVAVLPKILNEYNFDYSNPNFRHTSNHTNNNNRDRTPFRRSFQSNMPAAKEQEEEKEQEEDFLEEQRSNLISLLDLLNETLEKNASADASHLHMLSLFNINKLILDKDEDTGLSSIEKERERQATLVQRKGIFIENSTEGTDKITKPSISKKKRNSSDLKLKKILLDSLAEPFFDRSVSYEETLLSDEGALQKGLDDFIKIQENQTNDSVTNNNSASTSKKDYGKILKTFTSAKNSAPQAIFTCSQDHPWKFKAANDLTCLIFGINKNVLKTLTLLDLIHVDSRDFVIHKIVSTENQELVFAGEIIGIVQPRDDSDMNMKDECIWASFWAKRKNGLLVCIFEKVPCDYVDILMDVHTFDITNVIKRNDAIINNDLFIKPKNANIQRQTPKFELGPSKSEKKDEGYSDDTASEAEDTDIEIQKRSISNPETKYVELNKHSHNIAAISKSLAKFIDNIRDESSQNSADNSFLLAERISKLVNMQRYFTLNHAFSNIPCAISSVLLEDKLKLKIHCLPYIAGLLVVDSHSLQMVSCNKSISKNMFGYHFIDLVNKPITTIIPSFQNIIDFISSKYPDLDITLPENKGMVLTEHFFRKIVAEMKNDRELFYTSVGIDAIHHDGNVIKIDFQLRVVNPNVCLVWVTHSRDVIFEDYKTTPSQLVMLKENELAYLSSSTNSSRSSSQKSSSKASLDEMSMTPRTNNNGSPITKPTLREVNVKNIENSLKLRKYSDETKSNYVVTNRSAEESTTSFNVGLNEKENVATDIDEIGTNVEDPETKHKLELARIYAKDKTQFVKKDNFKVDRNLIISKISSNIITESSSDHSDEESGRTATTFLRTPSKEIGSLKHVKKLQDFIILQKMGEGAYGKVNLCMHKMKKYIVVIKMIFKERILVDTWVRDRKLGTIPSEIQIMATLNKKPHENILRLLDFFEDDEYYYIETPVHGETGSIDLFDLIEFTSNMTEFEIKLLFKQVVSGVKHLHDQGIVHRDIKDENIIVDNKGFIKIIDFGSAAYVKSGPFDVFVGTIDYAAPEVLGGNPYEGKPQDIWALGILLYTIVFKENPFYNIDEILEGDLKFNDPENISQDCIELIKLILNRNVFKRPTIDDIYNDKWLDI</sequence>
<dbReference type="GO" id="GO:0006417">
    <property type="term" value="P:regulation of translation"/>
    <property type="evidence" value="ECO:0007669"/>
    <property type="project" value="UniProtKB-KW"/>
</dbReference>
<evidence type="ECO:0000256" key="4">
    <source>
        <dbReference type="ARBA" id="ARBA00022527"/>
    </source>
</evidence>
<feature type="compositionally biased region" description="Polar residues" evidence="13">
    <location>
        <begin position="74"/>
        <end position="83"/>
    </location>
</feature>
<evidence type="ECO:0000256" key="12">
    <source>
        <dbReference type="ARBA" id="ARBA00048679"/>
    </source>
</evidence>
<dbReference type="PANTHER" id="PTHR24346:SF51">
    <property type="entry name" value="PAS DOMAIN-CONTAINING SERINE_THREONINE-PROTEIN KINASE"/>
    <property type="match status" value="1"/>
</dbReference>
<dbReference type="InterPro" id="IPR011009">
    <property type="entry name" value="Kinase-like_dom_sf"/>
</dbReference>
<dbReference type="RefSeq" id="XP_003959560.1">
    <property type="nucleotide sequence ID" value="XM_003959511.1"/>
</dbReference>
<dbReference type="GO" id="GO:0060917">
    <property type="term" value="P:regulation of (1-&gt;6)-beta-D-glucan biosynthetic process"/>
    <property type="evidence" value="ECO:0007669"/>
    <property type="project" value="EnsemblFungi"/>
</dbReference>
<evidence type="ECO:0000256" key="6">
    <source>
        <dbReference type="ARBA" id="ARBA00022679"/>
    </source>
</evidence>
<feature type="compositionally biased region" description="Polar residues" evidence="13">
    <location>
        <begin position="963"/>
        <end position="974"/>
    </location>
</feature>
<keyword evidence="10" id="KW-0810">Translation regulation</keyword>
<keyword evidence="9" id="KW-0067">ATP-binding</keyword>
<gene>
    <name evidence="15" type="primary">KAFR0K00700</name>
    <name evidence="15" type="ORF">KAFR_0K00700</name>
</gene>
<keyword evidence="6" id="KW-0808">Transferase</keyword>
<dbReference type="InterPro" id="IPR000719">
    <property type="entry name" value="Prot_kinase_dom"/>
</dbReference>
<dbReference type="Gene3D" id="1.10.510.10">
    <property type="entry name" value="Transferase(Phosphotransferase) domain 1"/>
    <property type="match status" value="1"/>
</dbReference>
<feature type="domain" description="Protein kinase" evidence="14">
    <location>
        <begin position="1121"/>
        <end position="1379"/>
    </location>
</feature>
<dbReference type="HOGENOM" id="CLU_004134_1_0_1"/>
<dbReference type="GO" id="GO:0005634">
    <property type="term" value="C:nucleus"/>
    <property type="evidence" value="ECO:0007669"/>
    <property type="project" value="TreeGrafter"/>
</dbReference>
<keyword evidence="16" id="KW-1185">Reference proteome</keyword>
<dbReference type="KEGG" id="kaf:KAFR_0K00700"/>
<evidence type="ECO:0000256" key="2">
    <source>
        <dbReference type="ARBA" id="ARBA00012513"/>
    </source>
</evidence>
<dbReference type="PROSITE" id="PS00108">
    <property type="entry name" value="PROTEIN_KINASE_ST"/>
    <property type="match status" value="1"/>
</dbReference>
<feature type="compositionally biased region" description="Acidic residues" evidence="13">
    <location>
        <begin position="320"/>
        <end position="331"/>
    </location>
</feature>
<dbReference type="EC" id="2.7.11.1" evidence="2"/>
<feature type="region of interest" description="Disordered" evidence="13">
    <location>
        <begin position="938"/>
        <end position="980"/>
    </location>
</feature>
<evidence type="ECO:0000313" key="15">
    <source>
        <dbReference type="EMBL" id="CCF60425.1"/>
    </source>
</evidence>
<evidence type="ECO:0000256" key="3">
    <source>
        <dbReference type="ARBA" id="ARBA00022490"/>
    </source>
</evidence>
<dbReference type="InParanoid" id="H2B1C5"/>
<comment type="catalytic activity">
    <reaction evidence="12">
        <text>L-seryl-[protein] + ATP = O-phospho-L-seryl-[protein] + ADP + H(+)</text>
        <dbReference type="Rhea" id="RHEA:17989"/>
        <dbReference type="Rhea" id="RHEA-COMP:9863"/>
        <dbReference type="Rhea" id="RHEA-COMP:11604"/>
        <dbReference type="ChEBI" id="CHEBI:15378"/>
        <dbReference type="ChEBI" id="CHEBI:29999"/>
        <dbReference type="ChEBI" id="CHEBI:30616"/>
        <dbReference type="ChEBI" id="CHEBI:83421"/>
        <dbReference type="ChEBI" id="CHEBI:456216"/>
        <dbReference type="EC" id="2.7.11.1"/>
    </reaction>
</comment>
<dbReference type="Proteomes" id="UP000005220">
    <property type="component" value="Chromosome 11"/>
</dbReference>
<evidence type="ECO:0000256" key="9">
    <source>
        <dbReference type="ARBA" id="ARBA00022840"/>
    </source>
</evidence>
<dbReference type="Gene3D" id="3.30.200.20">
    <property type="entry name" value="Phosphorylase Kinase, domain 1"/>
    <property type="match status" value="1"/>
</dbReference>
<feature type="compositionally biased region" description="Low complexity" evidence="13">
    <location>
        <begin position="288"/>
        <end position="299"/>
    </location>
</feature>
<keyword evidence="7" id="KW-0547">Nucleotide-binding</keyword>
<keyword evidence="3" id="KW-0963">Cytoplasm</keyword>
<feature type="region of interest" description="Disordered" evidence="13">
    <location>
        <begin position="288"/>
        <end position="331"/>
    </location>
</feature>
<evidence type="ECO:0000256" key="5">
    <source>
        <dbReference type="ARBA" id="ARBA00022553"/>
    </source>
</evidence>
<reference evidence="15 16" key="1">
    <citation type="journal article" date="2011" name="Proc. Natl. Acad. Sci. U.S.A.">
        <title>Evolutionary erosion of yeast sex chromosomes by mating-type switching accidents.</title>
        <authorList>
            <person name="Gordon J.L."/>
            <person name="Armisen D."/>
            <person name="Proux-Wera E."/>
            <person name="Oheigeartaigh S.S."/>
            <person name="Byrne K.P."/>
            <person name="Wolfe K.H."/>
        </authorList>
    </citation>
    <scope>NUCLEOTIDE SEQUENCE [LARGE SCALE GENOMIC DNA]</scope>
    <source>
        <strain evidence="16">ATCC 22294 / BCRC 22015 / CBS 2517 / CECT 1963 / NBRC 1671 / NRRL Y-8276</strain>
    </source>
</reference>
<dbReference type="GeneID" id="13886614"/>
<feature type="compositionally biased region" description="Low complexity" evidence="13">
    <location>
        <begin position="938"/>
        <end position="955"/>
    </location>
</feature>
<evidence type="ECO:0000256" key="8">
    <source>
        <dbReference type="ARBA" id="ARBA00022777"/>
    </source>
</evidence>
<dbReference type="eggNOG" id="KOG1152">
    <property type="taxonomic scope" value="Eukaryota"/>
</dbReference>
<keyword evidence="8" id="KW-0418">Kinase</keyword>
<dbReference type="FunFam" id="1.10.510.10:FF:000320">
    <property type="entry name" value="Serine/threonine protein kinase"/>
    <property type="match status" value="1"/>
</dbReference>
<organism evidence="15 16">
    <name type="scientific">Kazachstania africana (strain ATCC 22294 / BCRC 22015 / CBS 2517 / CECT 1963 / NBRC 1671 / NRRL Y-8276)</name>
    <name type="common">Yeast</name>
    <name type="synonym">Kluyveromyces africanus</name>
    <dbReference type="NCBI Taxonomy" id="1071382"/>
    <lineage>
        <taxon>Eukaryota</taxon>
        <taxon>Fungi</taxon>
        <taxon>Dikarya</taxon>
        <taxon>Ascomycota</taxon>
        <taxon>Saccharomycotina</taxon>
        <taxon>Saccharomycetes</taxon>
        <taxon>Saccharomycetales</taxon>
        <taxon>Saccharomycetaceae</taxon>
        <taxon>Kazachstania</taxon>
    </lineage>
</organism>
<dbReference type="FunFam" id="3.30.200.20:FF:000314">
    <property type="entry name" value="Serine/threonine protein kinase"/>
    <property type="match status" value="1"/>
</dbReference>
<evidence type="ECO:0000256" key="13">
    <source>
        <dbReference type="SAM" id="MobiDB-lite"/>
    </source>
</evidence>
<dbReference type="OrthoDB" id="10252171at2759"/>
<feature type="compositionally biased region" description="Low complexity" evidence="13">
    <location>
        <begin position="45"/>
        <end position="58"/>
    </location>
</feature>
<dbReference type="Pfam" id="PF00069">
    <property type="entry name" value="Pkinase"/>
    <property type="match status" value="1"/>
</dbReference>
<evidence type="ECO:0000256" key="11">
    <source>
        <dbReference type="ARBA" id="ARBA00047899"/>
    </source>
</evidence>
<accession>H2B1C5</accession>
<evidence type="ECO:0000256" key="10">
    <source>
        <dbReference type="ARBA" id="ARBA00022845"/>
    </source>
</evidence>
<proteinExistence type="predicted"/>
<dbReference type="GO" id="GO:0005829">
    <property type="term" value="C:cytosol"/>
    <property type="evidence" value="ECO:0007669"/>
    <property type="project" value="TreeGrafter"/>
</dbReference>
<feature type="compositionally biased region" description="Low complexity" evidence="13">
    <location>
        <begin position="84"/>
        <end position="95"/>
    </location>
</feature>
<dbReference type="STRING" id="1071382.H2B1C5"/>
<dbReference type="GO" id="GO:0004674">
    <property type="term" value="F:protein serine/threonine kinase activity"/>
    <property type="evidence" value="ECO:0007669"/>
    <property type="project" value="UniProtKB-KW"/>
</dbReference>
<feature type="region of interest" description="Disordered" evidence="13">
    <location>
        <begin position="1"/>
        <end position="58"/>
    </location>
</feature>
<dbReference type="PROSITE" id="PS50011">
    <property type="entry name" value="PROTEIN_KINASE_DOM"/>
    <property type="match status" value="1"/>
</dbReference>
<dbReference type="InterPro" id="IPR008271">
    <property type="entry name" value="Ser/Thr_kinase_AS"/>
</dbReference>
<name>H2B1C5_KAZAF</name>
<feature type="region of interest" description="Disordered" evidence="13">
    <location>
        <begin position="655"/>
        <end position="686"/>
    </location>
</feature>
<dbReference type="GO" id="GO:0045719">
    <property type="term" value="P:negative regulation of glycogen biosynthetic process"/>
    <property type="evidence" value="ECO:0007669"/>
    <property type="project" value="EnsemblFungi"/>
</dbReference>
<comment type="catalytic activity">
    <reaction evidence="11">
        <text>L-threonyl-[protein] + ATP = O-phospho-L-threonyl-[protein] + ADP + H(+)</text>
        <dbReference type="Rhea" id="RHEA:46608"/>
        <dbReference type="Rhea" id="RHEA-COMP:11060"/>
        <dbReference type="Rhea" id="RHEA-COMP:11605"/>
        <dbReference type="ChEBI" id="CHEBI:15378"/>
        <dbReference type="ChEBI" id="CHEBI:30013"/>
        <dbReference type="ChEBI" id="CHEBI:30616"/>
        <dbReference type="ChEBI" id="CHEBI:61977"/>
        <dbReference type="ChEBI" id="CHEBI:456216"/>
        <dbReference type="EC" id="2.7.11.1"/>
    </reaction>
</comment>
<feature type="region of interest" description="Disordered" evidence="13">
    <location>
        <begin position="74"/>
        <end position="95"/>
    </location>
</feature>
<feature type="compositionally biased region" description="Basic and acidic residues" evidence="13">
    <location>
        <begin position="9"/>
        <end position="22"/>
    </location>
</feature>
<dbReference type="SUPFAM" id="SSF56112">
    <property type="entry name" value="Protein kinase-like (PK-like)"/>
    <property type="match status" value="1"/>
</dbReference>
<dbReference type="PANTHER" id="PTHR24346">
    <property type="entry name" value="MAP/MICROTUBULE AFFINITY-REGULATING KINASE"/>
    <property type="match status" value="1"/>
</dbReference>
<evidence type="ECO:0000259" key="14">
    <source>
        <dbReference type="PROSITE" id="PS50011"/>
    </source>
</evidence>
<feature type="compositionally biased region" description="Acidic residues" evidence="13">
    <location>
        <begin position="673"/>
        <end position="686"/>
    </location>
</feature>